<feature type="region of interest" description="Disordered" evidence="2">
    <location>
        <begin position="356"/>
        <end position="376"/>
    </location>
</feature>
<dbReference type="eggNOG" id="ENOG502QRUI">
    <property type="taxonomic scope" value="Eukaryota"/>
</dbReference>
<dbReference type="RefSeq" id="XP_024328036.1">
    <property type="nucleotide sequence ID" value="XM_024464932.1"/>
</dbReference>
<dbReference type="AlphaFoldDB" id="A0A177AL45"/>
<evidence type="ECO:0000256" key="1">
    <source>
        <dbReference type="ARBA" id="ARBA00008889"/>
    </source>
</evidence>
<dbReference type="EMBL" id="KV441387">
    <property type="protein sequence ID" value="OAF62765.1"/>
    <property type="molecule type" value="Genomic_DNA"/>
</dbReference>
<dbReference type="InterPro" id="IPR043141">
    <property type="entry name" value="Ribosomal_uL10-like_sf"/>
</dbReference>
<accession>A0A177AL45</accession>
<dbReference type="Gene3D" id="3.30.70.1730">
    <property type="match status" value="1"/>
</dbReference>
<dbReference type="Proteomes" id="UP000077154">
    <property type="component" value="Unassembled WGS sequence"/>
</dbReference>
<dbReference type="SUPFAM" id="SSF160369">
    <property type="entry name" value="Ribosomal protein L10-like"/>
    <property type="match status" value="1"/>
</dbReference>
<evidence type="ECO:0000256" key="2">
    <source>
        <dbReference type="SAM" id="MobiDB-lite"/>
    </source>
</evidence>
<evidence type="ECO:0000313" key="3">
    <source>
        <dbReference type="EMBL" id="OAF62765.1"/>
    </source>
</evidence>
<dbReference type="VEuPathDB" id="FungiDB:GMDG_00528"/>
<organism evidence="3">
    <name type="scientific">Pseudogymnoascus destructans</name>
    <dbReference type="NCBI Taxonomy" id="655981"/>
    <lineage>
        <taxon>Eukaryota</taxon>
        <taxon>Fungi</taxon>
        <taxon>Dikarya</taxon>
        <taxon>Ascomycota</taxon>
        <taxon>Pezizomycotina</taxon>
        <taxon>Leotiomycetes</taxon>
        <taxon>Thelebolales</taxon>
        <taxon>Thelebolaceae</taxon>
        <taxon>Pseudogymnoascus</taxon>
    </lineage>
</organism>
<dbReference type="InterPro" id="IPR047865">
    <property type="entry name" value="Ribosomal_uL10_bac_type"/>
</dbReference>
<sequence length="376" mass="40506">MCADNVLMPEATKFVRCQNYWTETIPKFEETRSFTSSPLHATSTNKLPTMPPRIHRPSRAALSSLVRTTNTPITTTLLPRQYATATITANTSSSPTFPPLKSRLPTTQPISLKPAQFRKTQLLRQYASLLRSTPLLILFQHNNLNTTEWTSLRRELAAALAKVDAELALAGEPAPSGSAVKLQIVQTGIFAAALRVVEYFDPSAVGPGEASHTLSKAAHEAVVGTRTSHGFAPLLAGPVAVLSFPTVSPAHLKAALTVLAPLAPEYPAPTRRANPGWHDNAVQTGLQKLQLLGARVEGKVFDMEGARWVGMIPGGLEGLRAQVVHLLQSAGAGVTNALESAGKSLFFTVEGRRMMLEEEEKGPEGKEEAKDEVKAE</sequence>
<name>A0A177AL45_9PEZI</name>
<reference evidence="3" key="1">
    <citation type="submission" date="2016-03" db="EMBL/GenBank/DDBJ databases">
        <title>Updated assembly of Pseudogymnoascus destructans, the fungus causing white-nose syndrome of bats.</title>
        <authorList>
            <person name="Palmer J.M."/>
            <person name="Drees K.P."/>
            <person name="Foster J.T."/>
            <person name="Lindner D.L."/>
        </authorList>
    </citation>
    <scope>NUCLEOTIDE SEQUENCE [LARGE SCALE GENOMIC DNA]</scope>
    <source>
        <strain evidence="3">20631-21</strain>
    </source>
</reference>
<dbReference type="PANTHER" id="PTHR11560">
    <property type="entry name" value="39S RIBOSOMAL PROTEIN L10, MITOCHONDRIAL"/>
    <property type="match status" value="1"/>
</dbReference>
<gene>
    <name evidence="3" type="ORF">VC83_01248</name>
</gene>
<comment type="similarity">
    <text evidence="1">Belongs to the universal ribosomal protein uL10 family.</text>
</comment>
<dbReference type="OrthoDB" id="360689at2759"/>
<dbReference type="GeneID" id="36284339"/>
<protein>
    <submittedName>
        <fullName evidence="3">Uncharacterized protein</fullName>
    </submittedName>
</protein>
<proteinExistence type="inferred from homology"/>